<evidence type="ECO:0000256" key="6">
    <source>
        <dbReference type="ARBA" id="ARBA00022723"/>
    </source>
</evidence>
<dbReference type="InterPro" id="IPR002401">
    <property type="entry name" value="Cyt_P450_E_grp-I"/>
</dbReference>
<evidence type="ECO:0000256" key="9">
    <source>
        <dbReference type="ARBA" id="ARBA00023004"/>
    </source>
</evidence>
<dbReference type="GO" id="GO:0004497">
    <property type="term" value="F:monooxygenase activity"/>
    <property type="evidence" value="ECO:0007669"/>
    <property type="project" value="UniProtKB-KW"/>
</dbReference>
<comment type="similarity">
    <text evidence="3 13">Belongs to the cytochrome P450 family.</text>
</comment>
<keyword evidence="7 14" id="KW-1133">Transmembrane helix</keyword>
<keyword evidence="4 12" id="KW-0349">Heme</keyword>
<sequence length="534" mass="61022">MNNFPHKLIIISSSMDYFLSFLISILIVLCSVFWLWRSISKTKILEKKQAAPKAGSAWPLIGHLHLLGGPEPAHKVLGKMADKYGPVFIIKMGLHPNLVVSNWEIAKECLNTNDKAFANRPKILAMELLGYDRSMIGFIPYGNYWREIRKISTLELLSNQRLDTFRHVRELEVTTALKELYKFWDTNKTKTSSKVEVEMKRWFGDITLNLVLRIIVGKSVGYVTTNERDSERWKQALRDFFDLAGRFIAADAVPFLRWLDIGGHEKAMKKTAKELDVVVEEWLKEHKMKKSSGEDFMDLMLNIIDQDMQEALGRDSDTITKATSLALILAGSDTSTVTLTWALSLLINNPHVLRKAQQELEFHVGKYRVVNESDVNNLVYLKAIVKETLRLYPAGPLSIPHESMEDCTVGDYHIPSGTRLLINIWKIQRDPRVWSDPCEFRPERFLTTHKTIDVRGQNFEFIPFSSGRRMCPGISFALQMLHLALATLLHGFDFGSLTSEPIDMTESIGMTNPRATPLQVLINPRLPLHLYQEP</sequence>
<dbReference type="InterPro" id="IPR050651">
    <property type="entry name" value="Plant_Cytochrome_P450_Monoox"/>
</dbReference>
<dbReference type="InterPro" id="IPR036396">
    <property type="entry name" value="Cyt_P450_sf"/>
</dbReference>
<evidence type="ECO:0000256" key="12">
    <source>
        <dbReference type="PIRSR" id="PIRSR602401-1"/>
    </source>
</evidence>
<evidence type="ECO:0000256" key="8">
    <source>
        <dbReference type="ARBA" id="ARBA00023002"/>
    </source>
</evidence>
<keyword evidence="10 13" id="KW-0503">Monooxygenase</keyword>
<keyword evidence="6 12" id="KW-0479">Metal-binding</keyword>
<proteinExistence type="evidence at transcript level"/>
<dbReference type="GO" id="GO:0016020">
    <property type="term" value="C:membrane"/>
    <property type="evidence" value="ECO:0007669"/>
    <property type="project" value="UniProtKB-SubCell"/>
</dbReference>
<dbReference type="CDD" id="cd20654">
    <property type="entry name" value="CYP82"/>
    <property type="match status" value="1"/>
</dbReference>
<name>A0A3G2CJT9_9ROSI</name>
<dbReference type="SUPFAM" id="SSF48264">
    <property type="entry name" value="Cytochrome P450"/>
    <property type="match status" value="1"/>
</dbReference>
<evidence type="ECO:0000313" key="15">
    <source>
        <dbReference type="EMBL" id="AYM55610.1"/>
    </source>
</evidence>
<keyword evidence="8 13" id="KW-0560">Oxidoreductase</keyword>
<keyword evidence="11 14" id="KW-0472">Membrane</keyword>
<dbReference type="PANTHER" id="PTHR47947">
    <property type="entry name" value="CYTOCHROME P450 82C3-RELATED"/>
    <property type="match status" value="1"/>
</dbReference>
<dbReference type="PROSITE" id="PS00086">
    <property type="entry name" value="CYTOCHROME_P450"/>
    <property type="match status" value="1"/>
</dbReference>
<dbReference type="GO" id="GO:0016705">
    <property type="term" value="F:oxidoreductase activity, acting on paired donors, with incorporation or reduction of molecular oxygen"/>
    <property type="evidence" value="ECO:0007669"/>
    <property type="project" value="InterPro"/>
</dbReference>
<comment type="cofactor">
    <cofactor evidence="1 12">
        <name>heme</name>
        <dbReference type="ChEBI" id="CHEBI:30413"/>
    </cofactor>
</comment>
<evidence type="ECO:0000256" key="4">
    <source>
        <dbReference type="ARBA" id="ARBA00022617"/>
    </source>
</evidence>
<dbReference type="InterPro" id="IPR001128">
    <property type="entry name" value="Cyt_P450"/>
</dbReference>
<dbReference type="GO" id="GO:0005506">
    <property type="term" value="F:iron ion binding"/>
    <property type="evidence" value="ECO:0007669"/>
    <property type="project" value="InterPro"/>
</dbReference>
<dbReference type="PRINTS" id="PR00385">
    <property type="entry name" value="P450"/>
</dbReference>
<evidence type="ECO:0000256" key="11">
    <source>
        <dbReference type="ARBA" id="ARBA00023136"/>
    </source>
</evidence>
<feature type="transmembrane region" description="Helical" evidence="14">
    <location>
        <begin position="17"/>
        <end position="36"/>
    </location>
</feature>
<dbReference type="FunFam" id="1.10.630.10:FF:000026">
    <property type="entry name" value="Cytochrome P450 82C4"/>
    <property type="match status" value="1"/>
</dbReference>
<evidence type="ECO:0000256" key="13">
    <source>
        <dbReference type="RuleBase" id="RU000461"/>
    </source>
</evidence>
<dbReference type="InterPro" id="IPR017972">
    <property type="entry name" value="Cyt_P450_CS"/>
</dbReference>
<keyword evidence="9 12" id="KW-0408">Iron</keyword>
<evidence type="ECO:0000256" key="10">
    <source>
        <dbReference type="ARBA" id="ARBA00023033"/>
    </source>
</evidence>
<comment type="subcellular location">
    <subcellularLocation>
        <location evidence="2">Membrane</location>
    </subcellularLocation>
</comment>
<evidence type="ECO:0000256" key="2">
    <source>
        <dbReference type="ARBA" id="ARBA00004370"/>
    </source>
</evidence>
<dbReference type="EMBL" id="MG816147">
    <property type="protein sequence ID" value="AYM55610.1"/>
    <property type="molecule type" value="mRNA"/>
</dbReference>
<evidence type="ECO:0000256" key="14">
    <source>
        <dbReference type="SAM" id="Phobius"/>
    </source>
</evidence>
<dbReference type="PRINTS" id="PR00463">
    <property type="entry name" value="EP450I"/>
</dbReference>
<dbReference type="PANTHER" id="PTHR47947:SF26">
    <property type="entry name" value="CYTOCHROME P450"/>
    <property type="match status" value="1"/>
</dbReference>
<evidence type="ECO:0000256" key="5">
    <source>
        <dbReference type="ARBA" id="ARBA00022692"/>
    </source>
</evidence>
<dbReference type="Pfam" id="PF00067">
    <property type="entry name" value="p450"/>
    <property type="match status" value="1"/>
</dbReference>
<protein>
    <submittedName>
        <fullName evidence="15">Cytochrome p450</fullName>
    </submittedName>
</protein>
<gene>
    <name evidence="15" type="primary">CYP82D173</name>
</gene>
<feature type="binding site" description="axial binding residue" evidence="12">
    <location>
        <position position="471"/>
    </location>
    <ligand>
        <name>heme</name>
        <dbReference type="ChEBI" id="CHEBI:30413"/>
    </ligand>
    <ligandPart>
        <name>Fe</name>
        <dbReference type="ChEBI" id="CHEBI:18248"/>
    </ligandPart>
</feature>
<keyword evidence="5 14" id="KW-0812">Transmembrane</keyword>
<accession>A0A3G2CJT9</accession>
<dbReference type="AlphaFoldDB" id="A0A3G2CJT9"/>
<evidence type="ECO:0000256" key="1">
    <source>
        <dbReference type="ARBA" id="ARBA00001971"/>
    </source>
</evidence>
<evidence type="ECO:0000256" key="3">
    <source>
        <dbReference type="ARBA" id="ARBA00010617"/>
    </source>
</evidence>
<dbReference type="GO" id="GO:0020037">
    <property type="term" value="F:heme binding"/>
    <property type="evidence" value="ECO:0007669"/>
    <property type="project" value="InterPro"/>
</dbReference>
<evidence type="ECO:0000256" key="7">
    <source>
        <dbReference type="ARBA" id="ARBA00022989"/>
    </source>
</evidence>
<organism evidence="15">
    <name type="scientific">Croton stellatopilosus</name>
    <dbReference type="NCBI Taxonomy" id="431156"/>
    <lineage>
        <taxon>Eukaryota</taxon>
        <taxon>Viridiplantae</taxon>
        <taxon>Streptophyta</taxon>
        <taxon>Embryophyta</taxon>
        <taxon>Tracheophyta</taxon>
        <taxon>Spermatophyta</taxon>
        <taxon>Magnoliopsida</taxon>
        <taxon>eudicotyledons</taxon>
        <taxon>Gunneridae</taxon>
        <taxon>Pentapetalae</taxon>
        <taxon>rosids</taxon>
        <taxon>fabids</taxon>
        <taxon>Malpighiales</taxon>
        <taxon>Euphorbiaceae</taxon>
        <taxon>Crotonoideae</taxon>
        <taxon>Crotoneae</taxon>
        <taxon>Croton</taxon>
    </lineage>
</organism>
<reference evidence="15" key="1">
    <citation type="submission" date="2018-01" db="EMBL/GenBank/DDBJ databases">
        <title>Identification of Cytochrome P450 in Croton stellatopilosus Transcriptome.</title>
        <authorList>
            <person name="Sintupachee S."/>
            <person name="De-Eknamkul W."/>
        </authorList>
    </citation>
    <scope>NUCLEOTIDE SEQUENCE</scope>
</reference>
<dbReference type="Gene3D" id="1.10.630.10">
    <property type="entry name" value="Cytochrome P450"/>
    <property type="match status" value="1"/>
</dbReference>